<gene>
    <name evidence="10" type="ORF">KQJ23_18240</name>
</gene>
<dbReference type="RefSeq" id="WP_216480357.1">
    <property type="nucleotide sequence ID" value="NZ_JAHLQJ010000017.1"/>
</dbReference>
<dbReference type="SMART" id="SM00388">
    <property type="entry name" value="HisKA"/>
    <property type="match status" value="1"/>
</dbReference>
<evidence type="ECO:0000256" key="4">
    <source>
        <dbReference type="ARBA" id="ARBA00022741"/>
    </source>
</evidence>
<keyword evidence="11" id="KW-1185">Reference proteome</keyword>
<keyword evidence="8" id="KW-0812">Transmembrane</keyword>
<evidence type="ECO:0000259" key="9">
    <source>
        <dbReference type="PROSITE" id="PS50109"/>
    </source>
</evidence>
<dbReference type="SMART" id="SM00387">
    <property type="entry name" value="HATPase_c"/>
    <property type="match status" value="1"/>
</dbReference>
<dbReference type="InterPro" id="IPR005467">
    <property type="entry name" value="His_kinase_dom"/>
</dbReference>
<dbReference type="PROSITE" id="PS51257">
    <property type="entry name" value="PROKAR_LIPOPROTEIN"/>
    <property type="match status" value="1"/>
</dbReference>
<dbReference type="InterPro" id="IPR050736">
    <property type="entry name" value="Sensor_HK_Regulatory"/>
</dbReference>
<dbReference type="EMBL" id="JAHLQJ010000017">
    <property type="protein sequence ID" value="MBU5673777.1"/>
    <property type="molecule type" value="Genomic_DNA"/>
</dbReference>
<evidence type="ECO:0000256" key="8">
    <source>
        <dbReference type="SAM" id="Phobius"/>
    </source>
</evidence>
<feature type="transmembrane region" description="Helical" evidence="8">
    <location>
        <begin position="15"/>
        <end position="34"/>
    </location>
</feature>
<name>A0ABS6FU83_9BACL</name>
<evidence type="ECO:0000256" key="6">
    <source>
        <dbReference type="ARBA" id="ARBA00022840"/>
    </source>
</evidence>
<dbReference type="CDD" id="cd00082">
    <property type="entry name" value="HisKA"/>
    <property type="match status" value="1"/>
</dbReference>
<dbReference type="PANTHER" id="PTHR43711:SF1">
    <property type="entry name" value="HISTIDINE KINASE 1"/>
    <property type="match status" value="1"/>
</dbReference>
<evidence type="ECO:0000256" key="7">
    <source>
        <dbReference type="ARBA" id="ARBA00023012"/>
    </source>
</evidence>
<evidence type="ECO:0000256" key="1">
    <source>
        <dbReference type="ARBA" id="ARBA00000085"/>
    </source>
</evidence>
<dbReference type="Pfam" id="PF02518">
    <property type="entry name" value="HATPase_c"/>
    <property type="match status" value="1"/>
</dbReference>
<dbReference type="PANTHER" id="PTHR43711">
    <property type="entry name" value="TWO-COMPONENT HISTIDINE KINASE"/>
    <property type="match status" value="1"/>
</dbReference>
<keyword evidence="8" id="KW-1133">Transmembrane helix</keyword>
<comment type="caution">
    <text evidence="10">The sequence shown here is derived from an EMBL/GenBank/DDBJ whole genome shotgun (WGS) entry which is preliminary data.</text>
</comment>
<keyword evidence="8" id="KW-0472">Membrane</keyword>
<keyword evidence="3" id="KW-0808">Transferase</keyword>
<feature type="domain" description="Histidine kinase" evidence="9">
    <location>
        <begin position="363"/>
        <end position="579"/>
    </location>
</feature>
<reference evidence="10 11" key="1">
    <citation type="submission" date="2021-06" db="EMBL/GenBank/DDBJ databases">
        <authorList>
            <person name="Sun Q."/>
            <person name="Li D."/>
        </authorList>
    </citation>
    <scope>NUCLEOTIDE SEQUENCE [LARGE SCALE GENOMIC DNA]</scope>
    <source>
        <strain evidence="10 11">MSJ-6</strain>
    </source>
</reference>
<evidence type="ECO:0000256" key="3">
    <source>
        <dbReference type="ARBA" id="ARBA00022679"/>
    </source>
</evidence>
<feature type="transmembrane region" description="Helical" evidence="8">
    <location>
        <begin position="261"/>
        <end position="282"/>
    </location>
</feature>
<accession>A0ABS6FU83</accession>
<protein>
    <recommendedName>
        <fullName evidence="2">histidine kinase</fullName>
        <ecNumber evidence="2">2.7.13.3</ecNumber>
    </recommendedName>
</protein>
<dbReference type="InterPro" id="IPR003661">
    <property type="entry name" value="HisK_dim/P_dom"/>
</dbReference>
<evidence type="ECO:0000256" key="5">
    <source>
        <dbReference type="ARBA" id="ARBA00022777"/>
    </source>
</evidence>
<keyword evidence="7" id="KW-0902">Two-component regulatory system</keyword>
<evidence type="ECO:0000256" key="2">
    <source>
        <dbReference type="ARBA" id="ARBA00012438"/>
    </source>
</evidence>
<keyword evidence="5 10" id="KW-0418">Kinase</keyword>
<dbReference type="Proteomes" id="UP000743001">
    <property type="component" value="Unassembled WGS sequence"/>
</dbReference>
<dbReference type="Pfam" id="PF00512">
    <property type="entry name" value="HisKA"/>
    <property type="match status" value="1"/>
</dbReference>
<organism evidence="10 11">
    <name type="scientific">Paenibacillus brevis</name>
    <dbReference type="NCBI Taxonomy" id="2841508"/>
    <lineage>
        <taxon>Bacteria</taxon>
        <taxon>Bacillati</taxon>
        <taxon>Bacillota</taxon>
        <taxon>Bacilli</taxon>
        <taxon>Bacillales</taxon>
        <taxon>Paenibacillaceae</taxon>
        <taxon>Paenibacillus</taxon>
    </lineage>
</organism>
<evidence type="ECO:0000313" key="10">
    <source>
        <dbReference type="EMBL" id="MBU5673777.1"/>
    </source>
</evidence>
<evidence type="ECO:0000313" key="11">
    <source>
        <dbReference type="Proteomes" id="UP000743001"/>
    </source>
</evidence>
<dbReference type="GO" id="GO:0016301">
    <property type="term" value="F:kinase activity"/>
    <property type="evidence" value="ECO:0007669"/>
    <property type="project" value="UniProtKB-KW"/>
</dbReference>
<sequence length="579" mass="66734">MKIQQRMAFHFTYQLIFYALLMVVITLVACILFFQNMTSNEIRRNFPVGVLQQIAQEAHYKDGTIQISPEWDKLIEEKGMWLQVVSAEGEVIYAVNTTPHHTLPASYSIAQLLDIQETRTFETYAVHTQLNFAFQDPLLYMLGYPSPDLDQLVAWFDAYGQLGIVRSEAVSHLDRRLRKTGSYLQVIDPESHIVQGIGDGAYVQKAYRQLDILAIQQSPSNYDTNIVAHRDKLSGMTWILYTPHAAEAPLKHPVMEKATRGLIRITVLILLLALPISIWHGYRYGQPLILFAGWFERMGRGQYDQVLTAKDMRKVFRRNGMMRIRYRLYKEVIESFYQMTHQLAQIEKERERLEKAQAEWMSGISHDLRTPLATIQGYGYMLESLPEQWSQEEMRIMGSTIREKGDYMLELISDFSLIHQLKQGDSILKFREIDLVELVRCSVLKYVNDAMMSEYQFHYVGEDCPLLIQADETWLMRLMDNLLSNAVKHNPPGVIVNVYVGRMNDKACIRVIDNGKGMDEETLHHLFNRYYRGTNSDESTEGSGLGMSIAKTIVEAHSGEIQVKSKVWQGTIIEILLPN</sequence>
<dbReference type="PROSITE" id="PS50109">
    <property type="entry name" value="HIS_KIN"/>
    <property type="match status" value="1"/>
</dbReference>
<comment type="catalytic activity">
    <reaction evidence="1">
        <text>ATP + protein L-histidine = ADP + protein N-phospho-L-histidine.</text>
        <dbReference type="EC" id="2.7.13.3"/>
    </reaction>
</comment>
<keyword evidence="4" id="KW-0547">Nucleotide-binding</keyword>
<proteinExistence type="predicted"/>
<keyword evidence="6" id="KW-0067">ATP-binding</keyword>
<dbReference type="InterPro" id="IPR003594">
    <property type="entry name" value="HATPase_dom"/>
</dbReference>
<dbReference type="EC" id="2.7.13.3" evidence="2"/>